<gene>
    <name evidence="1" type="ORF">AVDCRST_MAG34-1200</name>
</gene>
<protein>
    <submittedName>
        <fullName evidence="1">Uncharacterized protein</fullName>
    </submittedName>
</protein>
<dbReference type="EMBL" id="CADCUI010000027">
    <property type="protein sequence ID" value="CAA9345220.1"/>
    <property type="molecule type" value="Genomic_DNA"/>
</dbReference>
<accession>A0A6J4LYG9</accession>
<proteinExistence type="predicted"/>
<dbReference type="AlphaFoldDB" id="A0A6J4LYG9"/>
<name>A0A6J4LYG9_9ACTN</name>
<evidence type="ECO:0000313" key="1">
    <source>
        <dbReference type="EMBL" id="CAA9345220.1"/>
    </source>
</evidence>
<organism evidence="1">
    <name type="scientific">uncultured Nocardioidaceae bacterium</name>
    <dbReference type="NCBI Taxonomy" id="253824"/>
    <lineage>
        <taxon>Bacteria</taxon>
        <taxon>Bacillati</taxon>
        <taxon>Actinomycetota</taxon>
        <taxon>Actinomycetes</taxon>
        <taxon>Propionibacteriales</taxon>
        <taxon>Nocardioidaceae</taxon>
        <taxon>environmental samples</taxon>
    </lineage>
</organism>
<sequence length="62" mass="7034">MPARAGFRCCLRAFFADVHSQALRTLASDEPQRARVALERPRHQLTDQKLGDMDPFAVHART</sequence>
<reference evidence="1" key="1">
    <citation type="submission" date="2020-02" db="EMBL/GenBank/DDBJ databases">
        <authorList>
            <person name="Meier V. D."/>
        </authorList>
    </citation>
    <scope>NUCLEOTIDE SEQUENCE</scope>
    <source>
        <strain evidence="1">AVDCRST_MAG34</strain>
    </source>
</reference>